<reference evidence="2 3" key="1">
    <citation type="submission" date="2020-08" db="EMBL/GenBank/DDBJ databases">
        <title>Genomic Encyclopedia of Type Strains, Phase IV (KMG-IV): sequencing the most valuable type-strain genomes for metagenomic binning, comparative biology and taxonomic classification.</title>
        <authorList>
            <person name="Goeker M."/>
        </authorList>
    </citation>
    <scope>NUCLEOTIDE SEQUENCE [LARGE SCALE GENOMIC DNA]</scope>
    <source>
        <strain evidence="2 3">DSM 26723</strain>
    </source>
</reference>
<protein>
    <submittedName>
        <fullName evidence="2">Uncharacterized protein (DUF58 family)</fullName>
    </submittedName>
</protein>
<dbReference type="Pfam" id="PF01882">
    <property type="entry name" value="DUF58"/>
    <property type="match status" value="1"/>
</dbReference>
<comment type="caution">
    <text evidence="2">The sequence shown here is derived from an EMBL/GenBank/DDBJ whole genome shotgun (WGS) entry which is preliminary data.</text>
</comment>
<evidence type="ECO:0000259" key="1">
    <source>
        <dbReference type="Pfam" id="PF01882"/>
    </source>
</evidence>
<feature type="domain" description="DUF58" evidence="1">
    <location>
        <begin position="208"/>
        <end position="386"/>
    </location>
</feature>
<dbReference type="SUPFAM" id="SSF53300">
    <property type="entry name" value="vWA-like"/>
    <property type="match status" value="1"/>
</dbReference>
<evidence type="ECO:0000313" key="3">
    <source>
        <dbReference type="Proteomes" id="UP000588068"/>
    </source>
</evidence>
<dbReference type="InterPro" id="IPR002881">
    <property type="entry name" value="DUF58"/>
</dbReference>
<name>A0A841HRI9_9GAMM</name>
<dbReference type="EMBL" id="JACHHZ010000006">
    <property type="protein sequence ID" value="MBB6095867.1"/>
    <property type="molecule type" value="Genomic_DNA"/>
</dbReference>
<dbReference type="RefSeq" id="WP_184335254.1">
    <property type="nucleotide sequence ID" value="NZ_JACHHZ010000006.1"/>
</dbReference>
<dbReference type="PANTHER" id="PTHR33608">
    <property type="entry name" value="BLL2464 PROTEIN"/>
    <property type="match status" value="1"/>
</dbReference>
<evidence type="ECO:0000313" key="2">
    <source>
        <dbReference type="EMBL" id="MBB6095867.1"/>
    </source>
</evidence>
<sequence>MRLAPSGVMLATLGAGAAIALVALIGGFSAAGVAVFAALWFGSLATLGLADYALSKRAWDAAAVTMTRHLPAAFALGVQKRVQLHFTVSGQYPWQVRLHDHADATVTTDGLPAAVELIPEKLTVVEYAAGPTRRGTAAFAPADIAIRSRLRLWEILERIGETEHRRVYPDFAQVARYAWLAGDRRLAEIGIKTYLQRGEGTDFKQLSEYRIGDPVRHIDWKATLRSEKLVVRQFQNERDQCVILLIDCGRRMRADDKQQGIGAGHFDQVLNATMLLTYVALRQGDAVGAMTFGTPPGEERWFAPRKGAATLNALMGELYAVQPTPTHSDYLLAAQDLLRRLRKRALVIFITNFRDEDTGELEQALRLLRSRHLVLTASLRERAVGELIAQPISTVESALDVASAHLYEQGRRTAFNQIAARDALMVDAEPQRLGVELVNRYQAVKKAGMI</sequence>
<dbReference type="InterPro" id="IPR036465">
    <property type="entry name" value="vWFA_dom_sf"/>
</dbReference>
<gene>
    <name evidence="2" type="ORF">HNQ60_004758</name>
</gene>
<dbReference type="Proteomes" id="UP000588068">
    <property type="component" value="Unassembled WGS sequence"/>
</dbReference>
<organism evidence="2 3">
    <name type="scientific">Povalibacter uvarum</name>
    <dbReference type="NCBI Taxonomy" id="732238"/>
    <lineage>
        <taxon>Bacteria</taxon>
        <taxon>Pseudomonadati</taxon>
        <taxon>Pseudomonadota</taxon>
        <taxon>Gammaproteobacteria</taxon>
        <taxon>Steroidobacterales</taxon>
        <taxon>Steroidobacteraceae</taxon>
        <taxon>Povalibacter</taxon>
    </lineage>
</organism>
<dbReference type="PANTHER" id="PTHR33608:SF3">
    <property type="entry name" value="SLR2013 PROTEIN"/>
    <property type="match status" value="1"/>
</dbReference>
<keyword evidence="3" id="KW-1185">Reference proteome</keyword>
<dbReference type="AlphaFoldDB" id="A0A841HRI9"/>
<accession>A0A841HRI9</accession>
<proteinExistence type="predicted"/>